<name>A0AAW1U0D5_9CUCU</name>
<evidence type="ECO:0000313" key="3">
    <source>
        <dbReference type="Proteomes" id="UP001431783"/>
    </source>
</evidence>
<evidence type="ECO:0000256" key="1">
    <source>
        <dbReference type="SAM" id="Phobius"/>
    </source>
</evidence>
<evidence type="ECO:0000313" key="2">
    <source>
        <dbReference type="EMBL" id="KAK9874087.1"/>
    </source>
</evidence>
<keyword evidence="1" id="KW-0472">Membrane</keyword>
<dbReference type="EMBL" id="JARQZJ010000031">
    <property type="protein sequence ID" value="KAK9874087.1"/>
    <property type="molecule type" value="Genomic_DNA"/>
</dbReference>
<keyword evidence="1" id="KW-0812">Transmembrane</keyword>
<organism evidence="2 3">
    <name type="scientific">Henosepilachna vigintioctopunctata</name>
    <dbReference type="NCBI Taxonomy" id="420089"/>
    <lineage>
        <taxon>Eukaryota</taxon>
        <taxon>Metazoa</taxon>
        <taxon>Ecdysozoa</taxon>
        <taxon>Arthropoda</taxon>
        <taxon>Hexapoda</taxon>
        <taxon>Insecta</taxon>
        <taxon>Pterygota</taxon>
        <taxon>Neoptera</taxon>
        <taxon>Endopterygota</taxon>
        <taxon>Coleoptera</taxon>
        <taxon>Polyphaga</taxon>
        <taxon>Cucujiformia</taxon>
        <taxon>Coccinelloidea</taxon>
        <taxon>Coccinellidae</taxon>
        <taxon>Epilachninae</taxon>
        <taxon>Epilachnini</taxon>
        <taxon>Henosepilachna</taxon>
    </lineage>
</organism>
<dbReference type="AlphaFoldDB" id="A0AAW1U0D5"/>
<protein>
    <submittedName>
        <fullName evidence="2">Uncharacterized protein</fullName>
    </submittedName>
</protein>
<accession>A0AAW1U0D5</accession>
<keyword evidence="1" id="KW-1133">Transmembrane helix</keyword>
<sequence>MGMITRVRGRLRSLHNISKVDPELRDEKIAETVCLLSVLFLLPYCSRGHSPLLVSLGGWCVASYSFLVLPVLISANYKYPVRWLRSLASKLPGQYFTEYIISKSD</sequence>
<comment type="caution">
    <text evidence="2">The sequence shown here is derived from an EMBL/GenBank/DDBJ whole genome shotgun (WGS) entry which is preliminary data.</text>
</comment>
<dbReference type="Proteomes" id="UP001431783">
    <property type="component" value="Unassembled WGS sequence"/>
</dbReference>
<gene>
    <name evidence="2" type="ORF">WA026_002443</name>
</gene>
<feature type="transmembrane region" description="Helical" evidence="1">
    <location>
        <begin position="52"/>
        <end position="75"/>
    </location>
</feature>
<keyword evidence="3" id="KW-1185">Reference proteome</keyword>
<reference evidence="2 3" key="1">
    <citation type="submission" date="2023-03" db="EMBL/GenBank/DDBJ databases">
        <title>Genome insight into feeding habits of ladybird beetles.</title>
        <authorList>
            <person name="Li H.-S."/>
            <person name="Huang Y.-H."/>
            <person name="Pang H."/>
        </authorList>
    </citation>
    <scope>NUCLEOTIDE SEQUENCE [LARGE SCALE GENOMIC DNA]</scope>
    <source>
        <strain evidence="2">SYSU_2023b</strain>
        <tissue evidence="2">Whole body</tissue>
    </source>
</reference>
<proteinExistence type="predicted"/>